<dbReference type="PANTHER" id="PTHR31465:SF34">
    <property type="entry name" value="DOMAIN PROTEIN, PUTATIVE (AFU_ORTHOLOGUE AFUA_3G00480)-RELATED"/>
    <property type="match status" value="1"/>
</dbReference>
<accession>A0A1V6TSQ9</accession>
<dbReference type="PANTHER" id="PTHR31465">
    <property type="entry name" value="PROTEIN RTA1-RELATED"/>
    <property type="match status" value="1"/>
</dbReference>
<feature type="transmembrane region" description="Helical" evidence="5">
    <location>
        <begin position="249"/>
        <end position="269"/>
    </location>
</feature>
<feature type="transmembrane region" description="Helical" evidence="5">
    <location>
        <begin position="45"/>
        <end position="64"/>
    </location>
</feature>
<feature type="transmembrane region" description="Helical" evidence="5">
    <location>
        <begin position="162"/>
        <end position="187"/>
    </location>
</feature>
<feature type="transmembrane region" description="Helical" evidence="5">
    <location>
        <begin position="12"/>
        <end position="33"/>
    </location>
</feature>
<evidence type="ECO:0000256" key="5">
    <source>
        <dbReference type="SAM" id="Phobius"/>
    </source>
</evidence>
<keyword evidence="7" id="KW-1185">Reference proteome</keyword>
<evidence type="ECO:0008006" key="8">
    <source>
        <dbReference type="Google" id="ProtNLM"/>
    </source>
</evidence>
<dbReference type="InterPro" id="IPR007568">
    <property type="entry name" value="RTA1"/>
</dbReference>
<dbReference type="GO" id="GO:0016020">
    <property type="term" value="C:membrane"/>
    <property type="evidence" value="ECO:0007669"/>
    <property type="project" value="UniProtKB-SubCell"/>
</dbReference>
<gene>
    <name evidence="6" type="ORF">PENSTE_c003G04047</name>
</gene>
<sequence length="356" mass="40060">MAEGEVVLGSIYVYAPNKVAPIVFSVLFGISAIGHNWQCWRNNSWKMTGLHAFCAVLFTVGYALREYGAFNYMFEDKKSSQMTLGVYIASQVFIYICPPLLELGNYHILSRTFHYIPSEAPIPPGRVLTIFAPVMMIVETLNSLGIAFTSNPTSSEAQAGKILVLAAIGIQICLILTFFTFAGIFHWRCSKNEVQTKAIPTLPIVMYLSMSLILIRSIYRMVEHAGNSAMDIHDLQTLQSLSPLMRYEWYFYVFEGATMLANSVLWNVWHASRYLPRTKNYFIAEDGVTEMVWDQEDDTSASMGQTGSESIIAKTAYGAMQILTLGVWGHVFPRKQSVLHQNQKDSLISEDSDRHV</sequence>
<dbReference type="Proteomes" id="UP000191285">
    <property type="component" value="Unassembled WGS sequence"/>
</dbReference>
<name>A0A1V6TSQ9_9EURO</name>
<dbReference type="AlphaFoldDB" id="A0A1V6TSQ9"/>
<feature type="transmembrane region" description="Helical" evidence="5">
    <location>
        <begin position="127"/>
        <end position="150"/>
    </location>
</feature>
<evidence type="ECO:0000256" key="3">
    <source>
        <dbReference type="ARBA" id="ARBA00022989"/>
    </source>
</evidence>
<evidence type="ECO:0000256" key="1">
    <source>
        <dbReference type="ARBA" id="ARBA00004141"/>
    </source>
</evidence>
<dbReference type="OrthoDB" id="3358017at2759"/>
<evidence type="ECO:0000256" key="2">
    <source>
        <dbReference type="ARBA" id="ARBA00022692"/>
    </source>
</evidence>
<dbReference type="STRING" id="303698.A0A1V6TSQ9"/>
<proteinExistence type="predicted"/>
<keyword evidence="2 5" id="KW-0812">Transmembrane</keyword>
<keyword evidence="4 5" id="KW-0472">Membrane</keyword>
<evidence type="ECO:0000313" key="6">
    <source>
        <dbReference type="EMBL" id="OQE28869.1"/>
    </source>
</evidence>
<feature type="transmembrane region" description="Helical" evidence="5">
    <location>
        <begin position="199"/>
        <end position="219"/>
    </location>
</feature>
<feature type="transmembrane region" description="Helical" evidence="5">
    <location>
        <begin position="84"/>
        <end position="106"/>
    </location>
</feature>
<dbReference type="Pfam" id="PF04479">
    <property type="entry name" value="RTA1"/>
    <property type="match status" value="1"/>
</dbReference>
<evidence type="ECO:0000313" key="7">
    <source>
        <dbReference type="Proteomes" id="UP000191285"/>
    </source>
</evidence>
<dbReference type="EMBL" id="MLKD01000003">
    <property type="protein sequence ID" value="OQE28869.1"/>
    <property type="molecule type" value="Genomic_DNA"/>
</dbReference>
<comment type="caution">
    <text evidence="6">The sequence shown here is derived from an EMBL/GenBank/DDBJ whole genome shotgun (WGS) entry which is preliminary data.</text>
</comment>
<organism evidence="6 7">
    <name type="scientific">Penicillium steckii</name>
    <dbReference type="NCBI Taxonomy" id="303698"/>
    <lineage>
        <taxon>Eukaryota</taxon>
        <taxon>Fungi</taxon>
        <taxon>Dikarya</taxon>
        <taxon>Ascomycota</taxon>
        <taxon>Pezizomycotina</taxon>
        <taxon>Eurotiomycetes</taxon>
        <taxon>Eurotiomycetidae</taxon>
        <taxon>Eurotiales</taxon>
        <taxon>Aspergillaceae</taxon>
        <taxon>Penicillium</taxon>
    </lineage>
</organism>
<protein>
    <recommendedName>
        <fullName evidence="8">RTA1 domain protein</fullName>
    </recommendedName>
</protein>
<comment type="subcellular location">
    <subcellularLocation>
        <location evidence="1">Membrane</location>
        <topology evidence="1">Multi-pass membrane protein</topology>
    </subcellularLocation>
</comment>
<evidence type="ECO:0000256" key="4">
    <source>
        <dbReference type="ARBA" id="ARBA00023136"/>
    </source>
</evidence>
<keyword evidence="3 5" id="KW-1133">Transmembrane helix</keyword>
<reference evidence="7" key="1">
    <citation type="journal article" date="2017" name="Nat. Microbiol.">
        <title>Global analysis of biosynthetic gene clusters reveals vast potential of secondary metabolite production in Penicillium species.</title>
        <authorList>
            <person name="Nielsen J.C."/>
            <person name="Grijseels S."/>
            <person name="Prigent S."/>
            <person name="Ji B."/>
            <person name="Dainat J."/>
            <person name="Nielsen K.F."/>
            <person name="Frisvad J.C."/>
            <person name="Workman M."/>
            <person name="Nielsen J."/>
        </authorList>
    </citation>
    <scope>NUCLEOTIDE SEQUENCE [LARGE SCALE GENOMIC DNA]</scope>
    <source>
        <strain evidence="7">IBT 24891</strain>
    </source>
</reference>